<evidence type="ECO:0000313" key="3">
    <source>
        <dbReference type="Proteomes" id="UP001165430"/>
    </source>
</evidence>
<accession>A0ABS9VFI3</accession>
<protein>
    <submittedName>
        <fullName evidence="2">DUF2911 domain-containing protein</fullName>
    </submittedName>
</protein>
<evidence type="ECO:0000256" key="1">
    <source>
        <dbReference type="SAM" id="MobiDB-lite"/>
    </source>
</evidence>
<dbReference type="EMBL" id="JAKZGO010000017">
    <property type="protein sequence ID" value="MCH7415168.1"/>
    <property type="molecule type" value="Genomic_DNA"/>
</dbReference>
<keyword evidence="3" id="KW-1185">Reference proteome</keyword>
<comment type="caution">
    <text evidence="2">The sequence shown here is derived from an EMBL/GenBank/DDBJ whole genome shotgun (WGS) entry which is preliminary data.</text>
</comment>
<name>A0ABS9VFI3_9BACT</name>
<dbReference type="Pfam" id="PF11138">
    <property type="entry name" value="DUF2911"/>
    <property type="match status" value="1"/>
</dbReference>
<dbReference type="RefSeq" id="WP_241414065.1">
    <property type="nucleotide sequence ID" value="NZ_JAKZGO010000017.1"/>
</dbReference>
<dbReference type="PROSITE" id="PS51257">
    <property type="entry name" value="PROKAR_LIPOPROTEIN"/>
    <property type="match status" value="1"/>
</dbReference>
<gene>
    <name evidence="2" type="ORF">MM213_16830</name>
</gene>
<evidence type="ECO:0000313" key="2">
    <source>
        <dbReference type="EMBL" id="MCH7415168.1"/>
    </source>
</evidence>
<dbReference type="InterPro" id="IPR021314">
    <property type="entry name" value="DUF2911"/>
</dbReference>
<feature type="region of interest" description="Disordered" evidence="1">
    <location>
        <begin position="25"/>
        <end position="50"/>
    </location>
</feature>
<reference evidence="2" key="1">
    <citation type="submission" date="2022-03" db="EMBL/GenBank/DDBJ databases">
        <title>De novo assembled genomes of Belliella spp. (Cyclobacteriaceae) strains.</title>
        <authorList>
            <person name="Szabo A."/>
            <person name="Korponai K."/>
            <person name="Felfoldi T."/>
        </authorList>
    </citation>
    <scope>NUCLEOTIDE SEQUENCE</scope>
    <source>
        <strain evidence="2">DSM 111903</strain>
    </source>
</reference>
<feature type="compositionally biased region" description="Basic and acidic residues" evidence="1">
    <location>
        <begin position="25"/>
        <end position="40"/>
    </location>
</feature>
<proteinExistence type="predicted"/>
<organism evidence="2 3">
    <name type="scientific">Belliella alkalica</name>
    <dbReference type="NCBI Taxonomy" id="1730871"/>
    <lineage>
        <taxon>Bacteria</taxon>
        <taxon>Pseudomonadati</taxon>
        <taxon>Bacteroidota</taxon>
        <taxon>Cytophagia</taxon>
        <taxon>Cytophagales</taxon>
        <taxon>Cyclobacteriaceae</taxon>
        <taxon>Belliella</taxon>
    </lineage>
</organism>
<dbReference type="Proteomes" id="UP001165430">
    <property type="component" value="Unassembled WGS sequence"/>
</dbReference>
<sequence>MKTKNYLIILSSMIILSCSSNKEEGKVEESNGHAHHDHGATSEAANSKSPRTAAMANIGSNHVHVDYSAPSVRGRQVFGGLVAYDEVWVTGAHSATSISFNEDLIIEGESAPAGKYALFTIPKENGWTVILNSNYEQHLADDYDQTEDVLRIEVENIPSADQVEQLKFEVISKDAQTGELKFSWAERSFVINLSINN</sequence>